<reference evidence="4 5" key="1">
    <citation type="submission" date="2014-05" db="EMBL/GenBank/DDBJ databases">
        <title>Draft Genome Sequence of Kitasatospora cheerisanensis KCTC 2395.</title>
        <authorList>
            <person name="Nam D.H."/>
        </authorList>
    </citation>
    <scope>NUCLEOTIDE SEQUENCE [LARGE SCALE GENOMIC DNA]</scope>
    <source>
        <strain evidence="4 5">KCTC 2395</strain>
    </source>
</reference>
<evidence type="ECO:0000259" key="3">
    <source>
        <dbReference type="Pfam" id="PF20703"/>
    </source>
</evidence>
<dbReference type="PATRIC" id="fig|1348663.4.peg.6985"/>
<proteinExistence type="predicted"/>
<gene>
    <name evidence="4" type="ORF">KCH_72250</name>
</gene>
<dbReference type="Gene3D" id="2.40.10.10">
    <property type="entry name" value="Trypsin-like serine proteases"/>
    <property type="match status" value="2"/>
</dbReference>
<dbReference type="RefSeq" id="WP_244305551.1">
    <property type="nucleotide sequence ID" value="NZ_KK853997.1"/>
</dbReference>
<dbReference type="NCBIfam" id="NF041216">
    <property type="entry name" value="CU044_2847_fam"/>
    <property type="match status" value="1"/>
</dbReference>
<dbReference type="Pfam" id="PF19493">
    <property type="entry name" value="Trypco1"/>
    <property type="match status" value="1"/>
</dbReference>
<dbReference type="Pfam" id="PF13365">
    <property type="entry name" value="Trypsin_2"/>
    <property type="match status" value="1"/>
</dbReference>
<feature type="region of interest" description="Disordered" evidence="1">
    <location>
        <begin position="826"/>
        <end position="845"/>
    </location>
</feature>
<evidence type="ECO:0008006" key="6">
    <source>
        <dbReference type="Google" id="ProtNLM"/>
    </source>
</evidence>
<dbReference type="Proteomes" id="UP000027178">
    <property type="component" value="Unassembled WGS sequence"/>
</dbReference>
<evidence type="ECO:0000313" key="4">
    <source>
        <dbReference type="EMBL" id="KDN81131.1"/>
    </source>
</evidence>
<dbReference type="eggNOG" id="COG1672">
    <property type="taxonomic scope" value="Bacteria"/>
</dbReference>
<dbReference type="InterPro" id="IPR009003">
    <property type="entry name" value="Peptidase_S1_PA"/>
</dbReference>
<keyword evidence="5" id="KW-1185">Reference proteome</keyword>
<accession>A0A066YSS6</accession>
<dbReference type="SUPFAM" id="SSF82171">
    <property type="entry name" value="DPP6 N-terminal domain-like"/>
    <property type="match status" value="1"/>
</dbReference>
<protein>
    <recommendedName>
        <fullName evidence="6">Orc1-like AAA ATPase domain-containing protein</fullName>
    </recommendedName>
</protein>
<feature type="domain" description="Novel STAND NTPase 1" evidence="3">
    <location>
        <begin position="215"/>
        <end position="614"/>
    </location>
</feature>
<dbReference type="InterPro" id="IPR045794">
    <property type="entry name" value="Trypco1"/>
</dbReference>
<comment type="caution">
    <text evidence="4">The sequence shown here is derived from an EMBL/GenBank/DDBJ whole genome shotgun (WGS) entry which is preliminary data.</text>
</comment>
<sequence>MEPNTAVPSDTSVVRILGAGGRPEGAGFLIGRREVVTCAHVVARVLGVAADAPEAPDGQVEVDFPLAAPGRRILAEVAGWTPIGPDGSGDVAVLRTVEAAPAGAAVARIEQRAQPDRRVRTFGFPAGYDDGVWSVGRLRGRTAAGWYQYDTDPAGEHRVQPGFSGAPVWDVAEGGVVGMVVAADGGGSRSGYLIPTEALREAWPELEASAKPLSPFRGLEPFEERHADRFHGREQLAVRIVEQLGWAPVLGVVGPSGCGKSSVLHAGVLPRLRARDGLHVVAFRPGRHGRGPVEALAAALLPALEPALGETARLAELPTLVRLLRDGRLPEVTDRLLARQRKDRLLLVIDQFEEALTGADGADLDILAAALGAALLPGSPLRVVTALRSDFLTAALTHPGLAPLFGGDRLVTVGAMTDAEVRTAVERPLEGSGVRYEPGLVDRILGDLGGEPGRLPLLEFTLTELWERQQHGVIGHAAYEALGGVGRALARHAEQLWTGSLSADEQRAARALLVQLVQPGADGTAPTRRTTARSDLNDGQWRIAQRLLTTRLIVPGAEYLPPDGPPEETVELVHEVLLTHWDRLRDWFDTDHEFRTWQEDLRRRIGRWQDDGRPGRRLLRGAELRDARSWQGRRGDELRPIEREFVAASVRGSRRRWSAAVALTVVLGLVAGLGTWGWQDAVHDDAATTASRVLVQQSRDAESMSDITDRGSSYTALLLALRAYRTRDTEQTRARLGEMYATYGFADLLAPRYTSVAALLVGPLGRLSSSTLADATGRVVAGRAADGTVVVLRLDAEGLHRQPTGRPADVIGVSPDGSTVAMGRSSLSLSRAVPTGPPDPRGLPAELYDVRTGAVRELERPPDGDPWTGDLGGEILPGLDLSDLPDLPDLPGLAMPTEYARFTFSPDGSVLLGRTGVYGNPGRLVLWDTASGRIRKILPSSEDLAGELWLGAGGESALTLSDAVGLDPTGTVSVKLWDLSGNAPVGRELLHRRGSPTLALQADVSPALDRMALVESQQAADLTVTYHLAVYELPSGRVLGESTGAELLAVSGVAVASGSSRAVPYALADGSPAERRPADGPILPLGGSWTADLLGTDTDPAVLLADNGVVALAAGRDPLARLPRPDSAPMRRTPDGGSPRCAGRSATRHCRPPRPRNCHPGRTGGPCATDRRRAMTDGTQLVRVPLGDVEGGGHVVLELDSAASGIVRAARPGEVAATATRSLTESFDQVRGAAAALLERLTTLPSPPSSVEVELGVKINAEAGAVIAKTAAEGNFTIKLTWERPTATD</sequence>
<dbReference type="InterPro" id="IPR027417">
    <property type="entry name" value="P-loop_NTPase"/>
</dbReference>
<evidence type="ECO:0000313" key="5">
    <source>
        <dbReference type="Proteomes" id="UP000027178"/>
    </source>
</evidence>
<feature type="domain" description="Trypsin-co-occurring" evidence="2">
    <location>
        <begin position="1189"/>
        <end position="1284"/>
    </location>
</feature>
<dbReference type="HOGENOM" id="CLU_271687_0_0_11"/>
<dbReference type="EMBL" id="JNBY01000155">
    <property type="protein sequence ID" value="KDN81131.1"/>
    <property type="molecule type" value="Genomic_DNA"/>
</dbReference>
<feature type="compositionally biased region" description="Basic residues" evidence="1">
    <location>
        <begin position="1146"/>
        <end position="1159"/>
    </location>
</feature>
<dbReference type="SUPFAM" id="SSF52540">
    <property type="entry name" value="P-loop containing nucleoside triphosphate hydrolases"/>
    <property type="match status" value="1"/>
</dbReference>
<dbReference type="Pfam" id="PF20703">
    <property type="entry name" value="nSTAND1"/>
    <property type="match status" value="1"/>
</dbReference>
<evidence type="ECO:0000256" key="1">
    <source>
        <dbReference type="SAM" id="MobiDB-lite"/>
    </source>
</evidence>
<name>A0A066YSS6_9ACTN</name>
<dbReference type="SUPFAM" id="SSF50494">
    <property type="entry name" value="Trypsin-like serine proteases"/>
    <property type="match status" value="1"/>
</dbReference>
<evidence type="ECO:0000259" key="2">
    <source>
        <dbReference type="Pfam" id="PF19493"/>
    </source>
</evidence>
<dbReference type="InterPro" id="IPR043504">
    <property type="entry name" value="Peptidase_S1_PA_chymotrypsin"/>
</dbReference>
<organism evidence="4 5">
    <name type="scientific">Kitasatospora cheerisanensis KCTC 2395</name>
    <dbReference type="NCBI Taxonomy" id="1348663"/>
    <lineage>
        <taxon>Bacteria</taxon>
        <taxon>Bacillati</taxon>
        <taxon>Actinomycetota</taxon>
        <taxon>Actinomycetes</taxon>
        <taxon>Kitasatosporales</taxon>
        <taxon>Streptomycetaceae</taxon>
        <taxon>Kitasatospora</taxon>
    </lineage>
</organism>
<dbReference type="InterPro" id="IPR049052">
    <property type="entry name" value="nSTAND1"/>
</dbReference>
<feature type="region of interest" description="Disordered" evidence="1">
    <location>
        <begin position="1120"/>
        <end position="1169"/>
    </location>
</feature>